<feature type="compositionally biased region" description="Pro residues" evidence="1">
    <location>
        <begin position="107"/>
        <end position="117"/>
    </location>
</feature>
<comment type="caution">
    <text evidence="3">The sequence shown here is derived from an EMBL/GenBank/DDBJ whole genome shotgun (WGS) entry which is preliminary data.</text>
</comment>
<protein>
    <recommendedName>
        <fullName evidence="2">HTH cro/C1-type domain-containing protein</fullName>
    </recommendedName>
</protein>
<feature type="domain" description="HTH cro/C1-type" evidence="2">
    <location>
        <begin position="11"/>
        <end position="66"/>
    </location>
</feature>
<reference evidence="3 4" key="1">
    <citation type="submission" date="2015-02" db="EMBL/GenBank/DDBJ databases">
        <authorList>
            <person name="Ju K.-S."/>
            <person name="Doroghazi J.R."/>
            <person name="Metcalf W."/>
        </authorList>
    </citation>
    <scope>NUCLEOTIDE SEQUENCE [LARGE SCALE GENOMIC DNA]</scope>
    <source>
        <strain evidence="3 4">NRRL ISP-5550</strain>
    </source>
</reference>
<dbReference type="InterPro" id="IPR001387">
    <property type="entry name" value="Cro/C1-type_HTH"/>
</dbReference>
<dbReference type="PROSITE" id="PS50943">
    <property type="entry name" value="HTH_CROC1"/>
    <property type="match status" value="1"/>
</dbReference>
<dbReference type="SMART" id="SM00530">
    <property type="entry name" value="HTH_XRE"/>
    <property type="match status" value="1"/>
</dbReference>
<organism evidence="3 4">
    <name type="scientific">Streptomyces katrae</name>
    <dbReference type="NCBI Taxonomy" id="68223"/>
    <lineage>
        <taxon>Bacteria</taxon>
        <taxon>Bacillati</taxon>
        <taxon>Actinomycetota</taxon>
        <taxon>Actinomycetes</taxon>
        <taxon>Kitasatosporales</taxon>
        <taxon>Streptomycetaceae</taxon>
        <taxon>Streptomyces</taxon>
    </lineage>
</organism>
<sequence>MMGEGGFGAHLRGRRSAAGLTQEELAERSGLSVRAIRDLEHGRVARPRRETLRLLATALGLPEEEGEELLRRARQALPPARPGPVEAESPVASAAMAPAHRDDPRPSVVPPDEPGVPPKAEAAGHERGRRRAARYGILLTALLTVAALSSDHGPRVLRTTGRGAYAARIGNSDSRPPDGPPSTTGADLHVLHAVTRGETLIVTVALTGAAPGEVTVTDTAGNTYRPAGQTNDRDRLLLFAAVGARPLDTLDLITVRWPRAATAHTSVDAFRGITAAGPWIEAQPDPRDSTSAESIRIGGLPLCAEGDLFFTAVNAPTGPAPRFDAPWREAPWLPVDADAPLREPTLATAYRSITSTDSDCTVHGTATPPWQSITLRLR</sequence>
<dbReference type="InterPro" id="IPR010982">
    <property type="entry name" value="Lambda_DNA-bd_dom_sf"/>
</dbReference>
<dbReference type="Pfam" id="PF13560">
    <property type="entry name" value="HTH_31"/>
    <property type="match status" value="1"/>
</dbReference>
<feature type="region of interest" description="Disordered" evidence="1">
    <location>
        <begin position="1"/>
        <end position="21"/>
    </location>
</feature>
<dbReference type="AlphaFoldDB" id="A0A0F4JHM9"/>
<dbReference type="SUPFAM" id="SSF47413">
    <property type="entry name" value="lambda repressor-like DNA-binding domains"/>
    <property type="match status" value="1"/>
</dbReference>
<dbReference type="GO" id="GO:0003677">
    <property type="term" value="F:DNA binding"/>
    <property type="evidence" value="ECO:0007669"/>
    <property type="project" value="InterPro"/>
</dbReference>
<dbReference type="PANTHER" id="PTHR35010">
    <property type="entry name" value="BLL4672 PROTEIN-RELATED"/>
    <property type="match status" value="1"/>
</dbReference>
<evidence type="ECO:0000313" key="4">
    <source>
        <dbReference type="Proteomes" id="UP000033551"/>
    </source>
</evidence>
<evidence type="ECO:0000313" key="3">
    <source>
        <dbReference type="EMBL" id="KJY32446.1"/>
    </source>
</evidence>
<accession>A0A0F4JHM9</accession>
<evidence type="ECO:0000259" key="2">
    <source>
        <dbReference type="PROSITE" id="PS50943"/>
    </source>
</evidence>
<name>A0A0F4JHM9_9ACTN</name>
<proteinExistence type="predicted"/>
<evidence type="ECO:0000256" key="1">
    <source>
        <dbReference type="SAM" id="MobiDB-lite"/>
    </source>
</evidence>
<dbReference type="Proteomes" id="UP000033551">
    <property type="component" value="Unassembled WGS sequence"/>
</dbReference>
<gene>
    <name evidence="3" type="ORF">VR44_15965</name>
</gene>
<dbReference type="PANTHER" id="PTHR35010:SF2">
    <property type="entry name" value="BLL4672 PROTEIN"/>
    <property type="match status" value="1"/>
</dbReference>
<dbReference type="Gene3D" id="1.10.260.40">
    <property type="entry name" value="lambda repressor-like DNA-binding domains"/>
    <property type="match status" value="1"/>
</dbReference>
<keyword evidence="4" id="KW-1185">Reference proteome</keyword>
<dbReference type="EMBL" id="JZWV01000412">
    <property type="protein sequence ID" value="KJY32446.1"/>
    <property type="molecule type" value="Genomic_DNA"/>
</dbReference>
<dbReference type="PATRIC" id="fig|68223.7.peg.7611"/>
<feature type="region of interest" description="Disordered" evidence="1">
    <location>
        <begin position="78"/>
        <end position="128"/>
    </location>
</feature>
<dbReference type="CDD" id="cd00093">
    <property type="entry name" value="HTH_XRE"/>
    <property type="match status" value="1"/>
</dbReference>